<sequence>MHIWYPCPESHQPDLQGRHACSRGSLEPGGGKHTCWLVFQLRDGGGGGGEHHIYPCILALLHFTLICSQDLVESHANLSTPLQCYCLFTAADAPVMTRCPLCHTTIPPREDGWRQHLLVTTCPNHPRKKHLKNPGNHLLPAMPLTEPSVQVPQKQSLLQSHVINKHIM</sequence>
<gene>
    <name evidence="1" type="ORF">PR048_029470</name>
</gene>
<comment type="caution">
    <text evidence="1">The sequence shown here is derived from an EMBL/GenBank/DDBJ whole genome shotgun (WGS) entry which is preliminary data.</text>
</comment>
<evidence type="ECO:0000313" key="2">
    <source>
        <dbReference type="Proteomes" id="UP001159363"/>
    </source>
</evidence>
<dbReference type="Proteomes" id="UP001159363">
    <property type="component" value="Chromosome 12"/>
</dbReference>
<organism evidence="1 2">
    <name type="scientific">Dryococelus australis</name>
    <dbReference type="NCBI Taxonomy" id="614101"/>
    <lineage>
        <taxon>Eukaryota</taxon>
        <taxon>Metazoa</taxon>
        <taxon>Ecdysozoa</taxon>
        <taxon>Arthropoda</taxon>
        <taxon>Hexapoda</taxon>
        <taxon>Insecta</taxon>
        <taxon>Pterygota</taxon>
        <taxon>Neoptera</taxon>
        <taxon>Polyneoptera</taxon>
        <taxon>Phasmatodea</taxon>
        <taxon>Verophasmatodea</taxon>
        <taxon>Anareolatae</taxon>
        <taxon>Phasmatidae</taxon>
        <taxon>Eurycanthinae</taxon>
        <taxon>Dryococelus</taxon>
    </lineage>
</organism>
<keyword evidence="2" id="KW-1185">Reference proteome</keyword>
<dbReference type="EMBL" id="JARBHB010000013">
    <property type="protein sequence ID" value="KAJ8870448.1"/>
    <property type="molecule type" value="Genomic_DNA"/>
</dbReference>
<name>A0ABQ9GFW1_9NEOP</name>
<proteinExistence type="predicted"/>
<protein>
    <submittedName>
        <fullName evidence="1">Uncharacterized protein</fullName>
    </submittedName>
</protein>
<reference evidence="1 2" key="1">
    <citation type="submission" date="2023-02" db="EMBL/GenBank/DDBJ databases">
        <title>LHISI_Scaffold_Assembly.</title>
        <authorList>
            <person name="Stuart O.P."/>
            <person name="Cleave R."/>
            <person name="Magrath M.J.L."/>
            <person name="Mikheyev A.S."/>
        </authorList>
    </citation>
    <scope>NUCLEOTIDE SEQUENCE [LARGE SCALE GENOMIC DNA]</scope>
    <source>
        <strain evidence="1">Daus_M_001</strain>
        <tissue evidence="1">Leg muscle</tissue>
    </source>
</reference>
<evidence type="ECO:0000313" key="1">
    <source>
        <dbReference type="EMBL" id="KAJ8870448.1"/>
    </source>
</evidence>
<accession>A0ABQ9GFW1</accession>